<dbReference type="SUPFAM" id="SSF57997">
    <property type="entry name" value="Tropomyosin"/>
    <property type="match status" value="1"/>
</dbReference>
<evidence type="ECO:0000259" key="3">
    <source>
        <dbReference type="Pfam" id="PF11740"/>
    </source>
</evidence>
<dbReference type="RefSeq" id="WP_093421614.1">
    <property type="nucleotide sequence ID" value="NZ_FOXA01000007.1"/>
</dbReference>
<evidence type="ECO:0000256" key="1">
    <source>
        <dbReference type="SAM" id="Coils"/>
    </source>
</evidence>
<feature type="compositionally biased region" description="Low complexity" evidence="2">
    <location>
        <begin position="169"/>
        <end position="181"/>
    </location>
</feature>
<accession>A0A1I5R0D0</accession>
<keyword evidence="4" id="KW-0238">DNA-binding</keyword>
<feature type="coiled-coil region" evidence="1">
    <location>
        <begin position="99"/>
        <end position="154"/>
    </location>
</feature>
<organism evidence="4 5">
    <name type="scientific">Tranquillimonas alkanivorans</name>
    <dbReference type="NCBI Taxonomy" id="441119"/>
    <lineage>
        <taxon>Bacteria</taxon>
        <taxon>Pseudomonadati</taxon>
        <taxon>Pseudomonadota</taxon>
        <taxon>Alphaproteobacteria</taxon>
        <taxon>Rhodobacterales</taxon>
        <taxon>Roseobacteraceae</taxon>
        <taxon>Tranquillimonas</taxon>
    </lineage>
</organism>
<feature type="domain" description="KfrA N-terminal DNA-binding" evidence="3">
    <location>
        <begin position="15"/>
        <end position="124"/>
    </location>
</feature>
<dbReference type="EMBL" id="FOXA01000007">
    <property type="protein sequence ID" value="SFP51952.1"/>
    <property type="molecule type" value="Genomic_DNA"/>
</dbReference>
<dbReference type="OrthoDB" id="7858895at2"/>
<name>A0A1I5R0D0_9RHOB</name>
<evidence type="ECO:0000256" key="2">
    <source>
        <dbReference type="SAM" id="MobiDB-lite"/>
    </source>
</evidence>
<keyword evidence="1" id="KW-0175">Coiled coil</keyword>
<keyword evidence="5" id="KW-1185">Reference proteome</keyword>
<evidence type="ECO:0000313" key="4">
    <source>
        <dbReference type="EMBL" id="SFP51952.1"/>
    </source>
</evidence>
<reference evidence="4 5" key="1">
    <citation type="submission" date="2016-10" db="EMBL/GenBank/DDBJ databases">
        <authorList>
            <person name="de Groot N.N."/>
        </authorList>
    </citation>
    <scope>NUCLEOTIDE SEQUENCE [LARGE SCALE GENOMIC DNA]</scope>
    <source>
        <strain evidence="4 5">DSM 19547</strain>
    </source>
</reference>
<sequence length="221" mass="23667">MATKDTKKISAQREKSVRAAVAELEKKGERVTYSSVRREMGGGSFRDVGPILKAIAAEKEAMATAAIQVPEMPEDIADLATALWEGAYRRADEVAAADRRAHAEEVKSLRQELADRESDIATVEIELDDMKDRAEAAEERGSQLEQELAALRLVVAGLEGRLIGREEVSAAAGTSAETADAVDGRQIPLFAEEEGGQDAHTAASDGIPADKDAKPRNQKAA</sequence>
<dbReference type="GO" id="GO:0003677">
    <property type="term" value="F:DNA binding"/>
    <property type="evidence" value="ECO:0007669"/>
    <property type="project" value="UniProtKB-KW"/>
</dbReference>
<feature type="region of interest" description="Disordered" evidence="2">
    <location>
        <begin position="169"/>
        <end position="221"/>
    </location>
</feature>
<dbReference type="Pfam" id="PF11740">
    <property type="entry name" value="KfrA_N"/>
    <property type="match status" value="1"/>
</dbReference>
<dbReference type="Proteomes" id="UP000199356">
    <property type="component" value="Unassembled WGS sequence"/>
</dbReference>
<gene>
    <name evidence="4" type="ORF">SAMN04488047_107208</name>
</gene>
<dbReference type="STRING" id="441119.SAMN04488047_107208"/>
<protein>
    <submittedName>
        <fullName evidence="4">Replication region DNA-binding N-term</fullName>
    </submittedName>
</protein>
<dbReference type="AlphaFoldDB" id="A0A1I5R0D0"/>
<dbReference type="InterPro" id="IPR021104">
    <property type="entry name" value="KfrA_DNA-bd_N"/>
</dbReference>
<proteinExistence type="predicted"/>
<evidence type="ECO:0000313" key="5">
    <source>
        <dbReference type="Proteomes" id="UP000199356"/>
    </source>
</evidence>